<reference evidence="1" key="2">
    <citation type="journal article" date="2015" name="Fish Shellfish Immunol.">
        <title>Early steps in the European eel (Anguilla anguilla)-Vibrio vulnificus interaction in the gills: Role of the RtxA13 toxin.</title>
        <authorList>
            <person name="Callol A."/>
            <person name="Pajuelo D."/>
            <person name="Ebbesson L."/>
            <person name="Teles M."/>
            <person name="MacKenzie S."/>
            <person name="Amaro C."/>
        </authorList>
    </citation>
    <scope>NUCLEOTIDE SEQUENCE</scope>
</reference>
<dbReference type="AlphaFoldDB" id="A0A0E9SDJ3"/>
<evidence type="ECO:0000313" key="1">
    <source>
        <dbReference type="EMBL" id="JAH39449.1"/>
    </source>
</evidence>
<dbReference type="EMBL" id="GBXM01069128">
    <property type="protein sequence ID" value="JAH39449.1"/>
    <property type="molecule type" value="Transcribed_RNA"/>
</dbReference>
<protein>
    <submittedName>
        <fullName evidence="1">Uncharacterized protein</fullName>
    </submittedName>
</protein>
<organism evidence="1">
    <name type="scientific">Anguilla anguilla</name>
    <name type="common">European freshwater eel</name>
    <name type="synonym">Muraena anguilla</name>
    <dbReference type="NCBI Taxonomy" id="7936"/>
    <lineage>
        <taxon>Eukaryota</taxon>
        <taxon>Metazoa</taxon>
        <taxon>Chordata</taxon>
        <taxon>Craniata</taxon>
        <taxon>Vertebrata</taxon>
        <taxon>Euteleostomi</taxon>
        <taxon>Actinopterygii</taxon>
        <taxon>Neopterygii</taxon>
        <taxon>Teleostei</taxon>
        <taxon>Anguilliformes</taxon>
        <taxon>Anguillidae</taxon>
        <taxon>Anguilla</taxon>
    </lineage>
</organism>
<proteinExistence type="predicted"/>
<sequence length="28" mass="3280">MLWLASKSEQGNYTSNTLRQFKTTRKCS</sequence>
<reference evidence="1" key="1">
    <citation type="submission" date="2014-11" db="EMBL/GenBank/DDBJ databases">
        <authorList>
            <person name="Amaro Gonzalez C."/>
        </authorList>
    </citation>
    <scope>NUCLEOTIDE SEQUENCE</scope>
</reference>
<accession>A0A0E9SDJ3</accession>
<name>A0A0E9SDJ3_ANGAN</name>